<dbReference type="InterPro" id="IPR022742">
    <property type="entry name" value="Hydrolase_4"/>
</dbReference>
<evidence type="ECO:0000313" key="2">
    <source>
        <dbReference type="EMBL" id="KIA77777.1"/>
    </source>
</evidence>
<sequence length="186" mass="20943">MNSQYEKHLDALKKLAEDTNAHVLTFNYRGVGDSQILDNKGHKGRAKNTKDLVQDGEMLLEYLHSKGVNSKNIMLYGHSMGGGVAAELHDKMQHKGPLLSESSFSSFAAAVAAKKGKLMSFFIRLFGWNLKSMKAFENPQNKGIITNKRDPTIHYEKASLYKRVKMGLKEEEVLLRVKIGKHPKKE</sequence>
<feature type="domain" description="Serine aminopeptidase S33" evidence="1">
    <location>
        <begin position="18"/>
        <end position="157"/>
    </location>
</feature>
<comment type="caution">
    <text evidence="2">The sequence shown here is derived from an EMBL/GenBank/DDBJ whole genome shotgun (WGS) entry which is preliminary data.</text>
</comment>
<dbReference type="RefSeq" id="WP_337588742.1">
    <property type="nucleotide sequence ID" value="NZ_JSAM01000062.1"/>
</dbReference>
<reference evidence="2 3" key="1">
    <citation type="journal article" date="2014" name="Mol. Biol. Evol.">
        <title>Massive expansion of Ubiquitination-related gene families within the Chlamydiae.</title>
        <authorList>
            <person name="Domman D."/>
            <person name="Collingro A."/>
            <person name="Lagkouvardos I."/>
            <person name="Gehre L."/>
            <person name="Weinmaier T."/>
            <person name="Rattei T."/>
            <person name="Subtil A."/>
            <person name="Horn M."/>
        </authorList>
    </citation>
    <scope>NUCLEOTIDE SEQUENCE [LARGE SCALE GENOMIC DNA]</scope>
    <source>
        <strain evidence="2 3">OEW1</strain>
    </source>
</reference>
<dbReference type="PANTHER" id="PTHR12277">
    <property type="entry name" value="ALPHA/BETA HYDROLASE DOMAIN-CONTAINING PROTEIN"/>
    <property type="match status" value="1"/>
</dbReference>
<dbReference type="AlphaFoldDB" id="A0A0C1E9B5"/>
<dbReference type="Proteomes" id="UP000031307">
    <property type="component" value="Unassembled WGS sequence"/>
</dbReference>
<gene>
    <name evidence="2" type="ORF">DB43_FS00180</name>
</gene>
<evidence type="ECO:0000313" key="3">
    <source>
        <dbReference type="Proteomes" id="UP000031307"/>
    </source>
</evidence>
<protein>
    <recommendedName>
        <fullName evidence="1">Serine aminopeptidase S33 domain-containing protein</fullName>
    </recommendedName>
</protein>
<evidence type="ECO:0000259" key="1">
    <source>
        <dbReference type="Pfam" id="PF12146"/>
    </source>
</evidence>
<name>A0A0C1E9B5_9BACT</name>
<dbReference type="EMBL" id="JSAM01000062">
    <property type="protein sequence ID" value="KIA77777.1"/>
    <property type="molecule type" value="Genomic_DNA"/>
</dbReference>
<organism evidence="2 3">
    <name type="scientific">Parachlamydia acanthamoebae</name>
    <dbReference type="NCBI Taxonomy" id="83552"/>
    <lineage>
        <taxon>Bacteria</taxon>
        <taxon>Pseudomonadati</taxon>
        <taxon>Chlamydiota</taxon>
        <taxon>Chlamydiia</taxon>
        <taxon>Parachlamydiales</taxon>
        <taxon>Parachlamydiaceae</taxon>
        <taxon>Parachlamydia</taxon>
    </lineage>
</organism>
<proteinExistence type="predicted"/>
<dbReference type="Pfam" id="PF12146">
    <property type="entry name" value="Hydrolase_4"/>
    <property type="match status" value="1"/>
</dbReference>
<dbReference type="SUPFAM" id="SSF53474">
    <property type="entry name" value="alpha/beta-Hydrolases"/>
    <property type="match status" value="1"/>
</dbReference>
<dbReference type="Gene3D" id="3.40.50.1820">
    <property type="entry name" value="alpha/beta hydrolase"/>
    <property type="match status" value="1"/>
</dbReference>
<dbReference type="PATRIC" id="fig|83552.4.peg.1024"/>
<dbReference type="PANTHER" id="PTHR12277:SF81">
    <property type="entry name" value="PROTEIN ABHD13"/>
    <property type="match status" value="1"/>
</dbReference>
<accession>A0A0C1E9B5</accession>
<dbReference type="InterPro" id="IPR029058">
    <property type="entry name" value="AB_hydrolase_fold"/>
</dbReference>